<name>A0AAV7LBA0_PLEWA</name>
<organism evidence="1 2">
    <name type="scientific">Pleurodeles waltl</name>
    <name type="common">Iberian ribbed newt</name>
    <dbReference type="NCBI Taxonomy" id="8319"/>
    <lineage>
        <taxon>Eukaryota</taxon>
        <taxon>Metazoa</taxon>
        <taxon>Chordata</taxon>
        <taxon>Craniata</taxon>
        <taxon>Vertebrata</taxon>
        <taxon>Euteleostomi</taxon>
        <taxon>Amphibia</taxon>
        <taxon>Batrachia</taxon>
        <taxon>Caudata</taxon>
        <taxon>Salamandroidea</taxon>
        <taxon>Salamandridae</taxon>
        <taxon>Pleurodelinae</taxon>
        <taxon>Pleurodeles</taxon>
    </lineage>
</organism>
<dbReference type="Proteomes" id="UP001066276">
    <property type="component" value="Chromosome 11"/>
</dbReference>
<proteinExistence type="predicted"/>
<accession>A0AAV7LBA0</accession>
<sequence>MMTHNHPGMKDYVYTPISGLPSICGIMDEQKLLQIELRKDQDEATVCVAGLSATDFQAVSFLLILRQSVRLCFTLRAFEGSEVVPVGRCQCCADLWFLAPIEDRRYEQACLQRHLN</sequence>
<reference evidence="1" key="1">
    <citation type="journal article" date="2022" name="bioRxiv">
        <title>Sequencing and chromosome-scale assembly of the giantPleurodeles waltlgenome.</title>
        <authorList>
            <person name="Brown T."/>
            <person name="Elewa A."/>
            <person name="Iarovenko S."/>
            <person name="Subramanian E."/>
            <person name="Araus A.J."/>
            <person name="Petzold A."/>
            <person name="Susuki M."/>
            <person name="Suzuki K.-i.T."/>
            <person name="Hayashi T."/>
            <person name="Toyoda A."/>
            <person name="Oliveira C."/>
            <person name="Osipova E."/>
            <person name="Leigh N.D."/>
            <person name="Simon A."/>
            <person name="Yun M.H."/>
        </authorList>
    </citation>
    <scope>NUCLEOTIDE SEQUENCE</scope>
    <source>
        <strain evidence="1">20211129_DDA</strain>
        <tissue evidence="1">Liver</tissue>
    </source>
</reference>
<evidence type="ECO:0000313" key="1">
    <source>
        <dbReference type="EMBL" id="KAJ1088906.1"/>
    </source>
</evidence>
<evidence type="ECO:0000313" key="2">
    <source>
        <dbReference type="Proteomes" id="UP001066276"/>
    </source>
</evidence>
<dbReference type="AlphaFoldDB" id="A0AAV7LBA0"/>
<protein>
    <submittedName>
        <fullName evidence="1">Uncharacterized protein</fullName>
    </submittedName>
</protein>
<keyword evidence="2" id="KW-1185">Reference proteome</keyword>
<dbReference type="EMBL" id="JANPWB010000015">
    <property type="protein sequence ID" value="KAJ1088906.1"/>
    <property type="molecule type" value="Genomic_DNA"/>
</dbReference>
<comment type="caution">
    <text evidence="1">The sequence shown here is derived from an EMBL/GenBank/DDBJ whole genome shotgun (WGS) entry which is preliminary data.</text>
</comment>
<gene>
    <name evidence="1" type="ORF">NDU88_002060</name>
</gene>